<organism evidence="2 3">
    <name type="scientific">Chlorella sorokiniana</name>
    <name type="common">Freshwater green alga</name>
    <dbReference type="NCBI Taxonomy" id="3076"/>
    <lineage>
        <taxon>Eukaryota</taxon>
        <taxon>Viridiplantae</taxon>
        <taxon>Chlorophyta</taxon>
        <taxon>core chlorophytes</taxon>
        <taxon>Trebouxiophyceae</taxon>
        <taxon>Chlorellales</taxon>
        <taxon>Chlorellaceae</taxon>
        <taxon>Chlorella clade</taxon>
        <taxon>Chlorella</taxon>
    </lineage>
</organism>
<dbReference type="AlphaFoldDB" id="A0A2P6TLW9"/>
<evidence type="ECO:0000256" key="1">
    <source>
        <dbReference type="SAM" id="MobiDB-lite"/>
    </source>
</evidence>
<name>A0A2P6TLW9_CHLSO</name>
<evidence type="ECO:0000313" key="3">
    <source>
        <dbReference type="Proteomes" id="UP000239899"/>
    </source>
</evidence>
<keyword evidence="3" id="KW-1185">Reference proteome</keyword>
<dbReference type="OrthoDB" id="1716402at2759"/>
<dbReference type="PANTHER" id="PTHR31343">
    <property type="entry name" value="T15D22.8"/>
    <property type="match status" value="1"/>
</dbReference>
<proteinExistence type="predicted"/>
<gene>
    <name evidence="2" type="ORF">C2E21_5989</name>
</gene>
<dbReference type="Pfam" id="PF05623">
    <property type="entry name" value="DUF789"/>
    <property type="match status" value="1"/>
</dbReference>
<dbReference type="EMBL" id="LHPG02000011">
    <property type="protein sequence ID" value="PRW45333.1"/>
    <property type="molecule type" value="Genomic_DNA"/>
</dbReference>
<reference evidence="2 3" key="1">
    <citation type="journal article" date="2018" name="Plant J.">
        <title>Genome sequences of Chlorella sorokiniana UTEX 1602 and Micractinium conductrix SAG 241.80: implications to maltose excretion by a green alga.</title>
        <authorList>
            <person name="Arriola M.B."/>
            <person name="Velmurugan N."/>
            <person name="Zhang Y."/>
            <person name="Plunkett M.H."/>
            <person name="Hondzo H."/>
            <person name="Barney B.M."/>
        </authorList>
    </citation>
    <scope>NUCLEOTIDE SEQUENCE [LARGE SCALE GENOMIC DNA]</scope>
    <source>
        <strain evidence="3">UTEX 1602</strain>
    </source>
</reference>
<feature type="region of interest" description="Disordered" evidence="1">
    <location>
        <begin position="350"/>
        <end position="369"/>
    </location>
</feature>
<sequence length="474" mass="49591">MQPPSVLSNLQSLLLHTAPTLPLYSDPDSPSSRSASFTLADLWQSYEAWSAYGCEVPLRINVDGVWQEVIQCYTPHLAGIQLFAADPRYGADHARRIPTSTSSATASGYCSEEEEGAEGGEAAPAGSSARSDTCSSAYTCSTASTASTASDSEDGDEACCKGSPLAGSGAPAGLHRLAAAAGAGGASARGSVLQKQHALGEPSVPVFEYMEGERPHLRLPLHDQILELAERCPELLTLDTRDLHPTSWLAVTWVPIYRIPSVPDPAASRDLQANFLTFHSLTVPAPRTHAAPADLCSIAPLPPLLDPIGAAAVAWRTEVARQQLLAAALQQFAAAQQAAAAGSAPAACDAAAPASQPASPSGSAAGESAGSSPVATVAARLAASSLECGAAPSMALRPQLPLAATCLRPFAFMPYKAAGRTWVDDWNLQRQHLPMIAAAGSWVERRKVPLPDFDWYSHCYRPLPTGFSSGGYQR</sequence>
<feature type="region of interest" description="Disordered" evidence="1">
    <location>
        <begin position="94"/>
        <end position="131"/>
    </location>
</feature>
<feature type="compositionally biased region" description="Low complexity" evidence="1">
    <location>
        <begin position="120"/>
        <end position="131"/>
    </location>
</feature>
<accession>A0A2P6TLW9</accession>
<evidence type="ECO:0000313" key="2">
    <source>
        <dbReference type="EMBL" id="PRW45333.1"/>
    </source>
</evidence>
<dbReference type="Proteomes" id="UP000239899">
    <property type="component" value="Unassembled WGS sequence"/>
</dbReference>
<protein>
    <submittedName>
        <fullName evidence="2">Uncharacterized protein</fullName>
    </submittedName>
</protein>
<comment type="caution">
    <text evidence="2">The sequence shown here is derived from an EMBL/GenBank/DDBJ whole genome shotgun (WGS) entry which is preliminary data.</text>
</comment>
<dbReference type="InterPro" id="IPR008507">
    <property type="entry name" value="DUF789"/>
</dbReference>
<dbReference type="PANTHER" id="PTHR31343:SF42">
    <property type="entry name" value="T15D22.8"/>
    <property type="match status" value="1"/>
</dbReference>